<dbReference type="AlphaFoldDB" id="A0A1B0B3I9"/>
<accession>A0A1B0B3I9</accession>
<dbReference type="EnsemblMetazoa" id="GPPI017644-RA">
    <property type="protein sequence ID" value="GPPI017644-PA"/>
    <property type="gene ID" value="GPPI017644"/>
</dbReference>
<proteinExistence type="predicted"/>
<name>A0A1B0B3I9_9MUSC</name>
<dbReference type="EMBL" id="JXJN01007867">
    <property type="status" value="NOT_ANNOTATED_CDS"/>
    <property type="molecule type" value="Genomic_DNA"/>
</dbReference>
<dbReference type="EMBL" id="JXJN01007868">
    <property type="status" value="NOT_ANNOTATED_CDS"/>
    <property type="molecule type" value="Genomic_DNA"/>
</dbReference>
<feature type="region of interest" description="Disordered" evidence="1">
    <location>
        <begin position="65"/>
        <end position="85"/>
    </location>
</feature>
<evidence type="ECO:0000313" key="3">
    <source>
        <dbReference type="Proteomes" id="UP000092460"/>
    </source>
</evidence>
<evidence type="ECO:0000256" key="1">
    <source>
        <dbReference type="SAM" id="MobiDB-lite"/>
    </source>
</evidence>
<dbReference type="VEuPathDB" id="VectorBase:GPPI017644"/>
<organism evidence="2 3">
    <name type="scientific">Glossina palpalis gambiensis</name>
    <dbReference type="NCBI Taxonomy" id="67801"/>
    <lineage>
        <taxon>Eukaryota</taxon>
        <taxon>Metazoa</taxon>
        <taxon>Ecdysozoa</taxon>
        <taxon>Arthropoda</taxon>
        <taxon>Hexapoda</taxon>
        <taxon>Insecta</taxon>
        <taxon>Pterygota</taxon>
        <taxon>Neoptera</taxon>
        <taxon>Endopterygota</taxon>
        <taxon>Diptera</taxon>
        <taxon>Brachycera</taxon>
        <taxon>Muscomorpha</taxon>
        <taxon>Hippoboscoidea</taxon>
        <taxon>Glossinidae</taxon>
        <taxon>Glossina</taxon>
    </lineage>
</organism>
<keyword evidence="3" id="KW-1185">Reference proteome</keyword>
<sequence>EVSCVIIAVTKDYSEEGVANETTITATASGNTKIAQSSTVARYLSVYVLKRKRFTIELLPTPAPPNTTSRIRSKSAMFSLKQREQ</sequence>
<protein>
    <submittedName>
        <fullName evidence="2">Uncharacterized protein</fullName>
    </submittedName>
</protein>
<dbReference type="Proteomes" id="UP000092460">
    <property type="component" value="Unassembled WGS sequence"/>
</dbReference>
<reference evidence="2" key="2">
    <citation type="submission" date="2020-05" db="UniProtKB">
        <authorList>
            <consortium name="EnsemblMetazoa"/>
        </authorList>
    </citation>
    <scope>IDENTIFICATION</scope>
    <source>
        <strain evidence="2">IAEA</strain>
    </source>
</reference>
<reference evidence="3" key="1">
    <citation type="submission" date="2015-01" db="EMBL/GenBank/DDBJ databases">
        <authorList>
            <person name="Aksoy S."/>
            <person name="Warren W."/>
            <person name="Wilson R.K."/>
        </authorList>
    </citation>
    <scope>NUCLEOTIDE SEQUENCE [LARGE SCALE GENOMIC DNA]</scope>
    <source>
        <strain evidence="3">IAEA</strain>
    </source>
</reference>
<evidence type="ECO:0000313" key="2">
    <source>
        <dbReference type="EnsemblMetazoa" id="GPPI017644-PA"/>
    </source>
</evidence>
<dbReference type="EMBL" id="JXJN01007869">
    <property type="status" value="NOT_ANNOTATED_CDS"/>
    <property type="molecule type" value="Genomic_DNA"/>
</dbReference>